<keyword evidence="5 6" id="KW-0676">Redox-active center</keyword>
<evidence type="ECO:0000256" key="6">
    <source>
        <dbReference type="HAMAP-Rule" id="MF_00117"/>
    </source>
</evidence>
<dbReference type="InterPro" id="IPR016154">
    <property type="entry name" value="Heat_shock_Hsp33_C"/>
</dbReference>
<dbReference type="InterPro" id="IPR016153">
    <property type="entry name" value="Heat_shock_Hsp33_N"/>
</dbReference>
<keyword evidence="8" id="KW-1185">Reference proteome</keyword>
<keyword evidence="4 6" id="KW-0143">Chaperone</keyword>
<dbReference type="EMBL" id="JACFXU010000014">
    <property type="protein sequence ID" value="MBA6413253.1"/>
    <property type="molecule type" value="Genomic_DNA"/>
</dbReference>
<dbReference type="InterPro" id="IPR000397">
    <property type="entry name" value="Heat_shock_Hsp33"/>
</dbReference>
<sequence length="297" mass="33382">MTEQTSTSNRADSSLRFLFEEADIRGEIVQLDRAFTEVLAPHQYAPGVRRLLGEFLAAAVLLSTTLKFEGKLVLQARSQGQLPLLMVECSSELDIRGIARGAEQATAVDFGQLLADGQLAITIDPQRGQRYQGVVTLEGDSLATCLDSYFQQSEQLQTRLWLSCDGQRAAGMLTQQLPAQLVKDPEQRSAQWEHVYALASTVSDEELLQLYPAQLLHRLYHEDSLRLFEPRPVRCRCSCSRERCLAALMSLGAVEVEDILQEQGSVNMDCEFCTARYEFFREDLSEILEPPKDHTLH</sequence>
<feature type="disulfide bond" description="Redox-active" evidence="6">
    <location>
        <begin position="270"/>
        <end position="273"/>
    </location>
</feature>
<dbReference type="Pfam" id="PF01430">
    <property type="entry name" value="HSP33"/>
    <property type="match status" value="1"/>
</dbReference>
<evidence type="ECO:0000256" key="5">
    <source>
        <dbReference type="ARBA" id="ARBA00023284"/>
    </source>
</evidence>
<keyword evidence="1 6" id="KW-0963">Cytoplasm</keyword>
<dbReference type="PANTHER" id="PTHR30111:SF1">
    <property type="entry name" value="33 KDA CHAPERONIN"/>
    <property type="match status" value="1"/>
</dbReference>
<dbReference type="HAMAP" id="MF_00117">
    <property type="entry name" value="HslO"/>
    <property type="match status" value="1"/>
</dbReference>
<evidence type="ECO:0000256" key="2">
    <source>
        <dbReference type="ARBA" id="ARBA00022833"/>
    </source>
</evidence>
<comment type="subcellular location">
    <subcellularLocation>
        <location evidence="6">Cytoplasm</location>
    </subcellularLocation>
</comment>
<comment type="PTM">
    <text evidence="6">Under oxidizing conditions two disulfide bonds are formed involving the reactive cysteines. Under reducing conditions zinc is bound to the reactive cysteines and the protein is inactive.</text>
</comment>
<proteinExistence type="inferred from homology"/>
<keyword evidence="3 6" id="KW-1015">Disulfide bond</keyword>
<dbReference type="Proteomes" id="UP000539350">
    <property type="component" value="Unassembled WGS sequence"/>
</dbReference>
<dbReference type="Gene3D" id="3.90.1280.10">
    <property type="entry name" value="HSP33 redox switch-like"/>
    <property type="match status" value="1"/>
</dbReference>
<evidence type="ECO:0000313" key="7">
    <source>
        <dbReference type="EMBL" id="MBA6413253.1"/>
    </source>
</evidence>
<dbReference type="SUPFAM" id="SSF118352">
    <property type="entry name" value="HSP33 redox switch-like"/>
    <property type="match status" value="1"/>
</dbReference>
<dbReference type="Gene3D" id="1.10.287.480">
    <property type="entry name" value="helix hairpin bin"/>
    <property type="match status" value="1"/>
</dbReference>
<dbReference type="Gene3D" id="3.55.30.10">
    <property type="entry name" value="Hsp33 domain"/>
    <property type="match status" value="1"/>
</dbReference>
<comment type="similarity">
    <text evidence="6">Belongs to the HSP33 family.</text>
</comment>
<dbReference type="RefSeq" id="WP_182172144.1">
    <property type="nucleotide sequence ID" value="NZ_JACFXU010000014.1"/>
</dbReference>
<dbReference type="AlphaFoldDB" id="A0A7W2YKE7"/>
<dbReference type="PANTHER" id="PTHR30111">
    <property type="entry name" value="33 KDA CHAPERONIN"/>
    <property type="match status" value="1"/>
</dbReference>
<dbReference type="InterPro" id="IPR023212">
    <property type="entry name" value="Hsp33_helix_hairpin_bin_dom_sf"/>
</dbReference>
<comment type="caution">
    <text evidence="7">The sequence shown here is derived from an EMBL/GenBank/DDBJ whole genome shotgun (WGS) entry which is preliminary data.</text>
</comment>
<gene>
    <name evidence="6 7" type="primary">hslO</name>
    <name evidence="7" type="ORF">H2508_09045</name>
</gene>
<dbReference type="SUPFAM" id="SSF64397">
    <property type="entry name" value="Hsp33 domain"/>
    <property type="match status" value="1"/>
</dbReference>
<protein>
    <recommendedName>
        <fullName evidence="6">33 kDa chaperonin</fullName>
    </recommendedName>
    <alternativeName>
        <fullName evidence="6">Heat shock protein 33 homolog</fullName>
        <shortName evidence="6">HSP33</shortName>
    </alternativeName>
</protein>
<evidence type="ECO:0000313" key="8">
    <source>
        <dbReference type="Proteomes" id="UP000539350"/>
    </source>
</evidence>
<evidence type="ECO:0000256" key="1">
    <source>
        <dbReference type="ARBA" id="ARBA00022490"/>
    </source>
</evidence>
<name>A0A7W2YKE7_9GAMM</name>
<reference evidence="7 8" key="1">
    <citation type="submission" date="2020-07" db="EMBL/GenBank/DDBJ databases">
        <title>Halieaceae bacterium, F7430, whole genome shotgun sequencing project.</title>
        <authorList>
            <person name="Jiang S."/>
            <person name="Liu Z.W."/>
            <person name="Du Z.J."/>
        </authorList>
    </citation>
    <scope>NUCLEOTIDE SEQUENCE [LARGE SCALE GENOMIC DNA]</scope>
    <source>
        <strain evidence="7 8">F7430</strain>
    </source>
</reference>
<dbReference type="CDD" id="cd00498">
    <property type="entry name" value="Hsp33"/>
    <property type="match status" value="1"/>
</dbReference>
<dbReference type="GO" id="GO:0005737">
    <property type="term" value="C:cytoplasm"/>
    <property type="evidence" value="ECO:0007669"/>
    <property type="project" value="UniProtKB-SubCell"/>
</dbReference>
<evidence type="ECO:0000256" key="3">
    <source>
        <dbReference type="ARBA" id="ARBA00023157"/>
    </source>
</evidence>
<keyword evidence="2 6" id="KW-0862">Zinc</keyword>
<feature type="disulfide bond" description="Redox-active" evidence="6">
    <location>
        <begin position="237"/>
        <end position="239"/>
    </location>
</feature>
<dbReference type="GO" id="GO:0042026">
    <property type="term" value="P:protein refolding"/>
    <property type="evidence" value="ECO:0007669"/>
    <property type="project" value="TreeGrafter"/>
</dbReference>
<dbReference type="NCBIfam" id="NF001033">
    <property type="entry name" value="PRK00114.1"/>
    <property type="match status" value="1"/>
</dbReference>
<evidence type="ECO:0000256" key="4">
    <source>
        <dbReference type="ARBA" id="ARBA00023186"/>
    </source>
</evidence>
<dbReference type="PIRSF" id="PIRSF005261">
    <property type="entry name" value="Heat_shock_Hsp33"/>
    <property type="match status" value="1"/>
</dbReference>
<dbReference type="GO" id="GO:0044183">
    <property type="term" value="F:protein folding chaperone"/>
    <property type="evidence" value="ECO:0007669"/>
    <property type="project" value="TreeGrafter"/>
</dbReference>
<accession>A0A7W2YKE7</accession>
<organism evidence="7 8">
    <name type="scientific">Sediminihaliea albiluteola</name>
    <dbReference type="NCBI Taxonomy" id="2758564"/>
    <lineage>
        <taxon>Bacteria</taxon>
        <taxon>Pseudomonadati</taxon>
        <taxon>Pseudomonadota</taxon>
        <taxon>Gammaproteobacteria</taxon>
        <taxon>Cellvibrionales</taxon>
        <taxon>Halieaceae</taxon>
        <taxon>Sediminihaliea</taxon>
    </lineage>
</organism>
<dbReference type="GO" id="GO:0051082">
    <property type="term" value="F:unfolded protein binding"/>
    <property type="evidence" value="ECO:0007669"/>
    <property type="project" value="UniProtKB-UniRule"/>
</dbReference>
<comment type="function">
    <text evidence="6">Redox regulated molecular chaperone. Protects both thermally unfolding and oxidatively damaged proteins from irreversible aggregation. Plays an important role in the bacterial defense system toward oxidative stress.</text>
</comment>